<dbReference type="AlphaFoldDB" id="A0A1R1AM96"/>
<dbReference type="Proteomes" id="UP000187074">
    <property type="component" value="Unassembled WGS sequence"/>
</dbReference>
<sequence length="71" mass="7824">MAHIQPVVRCEIDPTKPVPEICAVIMAVMPYHPGQEEAILQGIKDAVEQRLVQLKGAEAQHGEPIRKSGRD</sequence>
<accession>A0A1R1AM96</accession>
<protein>
    <submittedName>
        <fullName evidence="1">Uncharacterized protein</fullName>
    </submittedName>
</protein>
<name>A0A1R1AM96_PAELA</name>
<organism evidence="1 2">
    <name type="scientific">Paenibacillus lautus</name>
    <name type="common">Bacillus lautus</name>
    <dbReference type="NCBI Taxonomy" id="1401"/>
    <lineage>
        <taxon>Bacteria</taxon>
        <taxon>Bacillati</taxon>
        <taxon>Bacillota</taxon>
        <taxon>Bacilli</taxon>
        <taxon>Bacillales</taxon>
        <taxon>Paenibacillaceae</taxon>
        <taxon>Paenibacillus</taxon>
    </lineage>
</organism>
<proteinExistence type="predicted"/>
<dbReference type="STRING" id="1401.BK123_32570"/>
<evidence type="ECO:0000313" key="1">
    <source>
        <dbReference type="EMBL" id="OME86538.1"/>
    </source>
</evidence>
<gene>
    <name evidence="1" type="ORF">BK123_32570</name>
</gene>
<dbReference type="OrthoDB" id="2657472at2"/>
<comment type="caution">
    <text evidence="1">The sequence shown here is derived from an EMBL/GenBank/DDBJ whole genome shotgun (WGS) entry which is preliminary data.</text>
</comment>
<reference evidence="1 2" key="1">
    <citation type="submission" date="2016-11" db="EMBL/GenBank/DDBJ databases">
        <title>Paenibacillus species isolates.</title>
        <authorList>
            <person name="Beno S.M."/>
        </authorList>
    </citation>
    <scope>NUCLEOTIDE SEQUENCE [LARGE SCALE GENOMIC DNA]</scope>
    <source>
        <strain evidence="1 2">FSL F4-0100</strain>
    </source>
</reference>
<dbReference type="EMBL" id="MRTF01000020">
    <property type="protein sequence ID" value="OME86538.1"/>
    <property type="molecule type" value="Genomic_DNA"/>
</dbReference>
<dbReference type="RefSeq" id="WP_076326442.1">
    <property type="nucleotide sequence ID" value="NZ_MRTF01000020.1"/>
</dbReference>
<evidence type="ECO:0000313" key="2">
    <source>
        <dbReference type="Proteomes" id="UP000187074"/>
    </source>
</evidence>